<comment type="catalytic activity">
    <reaction evidence="5">
        <text>a long-chain fatty acid + ATP + CoA = a long-chain fatty acyl-CoA + AMP + diphosphate</text>
        <dbReference type="Rhea" id="RHEA:15421"/>
        <dbReference type="ChEBI" id="CHEBI:30616"/>
        <dbReference type="ChEBI" id="CHEBI:33019"/>
        <dbReference type="ChEBI" id="CHEBI:57287"/>
        <dbReference type="ChEBI" id="CHEBI:57560"/>
        <dbReference type="ChEBI" id="CHEBI:83139"/>
        <dbReference type="ChEBI" id="CHEBI:456215"/>
        <dbReference type="EC" id="6.2.1.3"/>
    </reaction>
</comment>
<feature type="domain" description="AMP-dependent synthetase/ligase" evidence="6">
    <location>
        <begin position="94"/>
        <end position="522"/>
    </location>
</feature>
<dbReference type="OrthoDB" id="1700726at2759"/>
<gene>
    <name evidence="7" type="ORF">Amon01_000085000</name>
</gene>
<accession>A0A9W6YS54</accession>
<dbReference type="GO" id="GO:0005524">
    <property type="term" value="F:ATP binding"/>
    <property type="evidence" value="ECO:0007669"/>
    <property type="project" value="UniProtKB-KW"/>
</dbReference>
<evidence type="ECO:0000256" key="3">
    <source>
        <dbReference type="ARBA" id="ARBA00022741"/>
    </source>
</evidence>
<dbReference type="AlphaFoldDB" id="A0A9W6YS54"/>
<dbReference type="EMBL" id="BSXU01000239">
    <property type="protein sequence ID" value="GMG19932.1"/>
    <property type="molecule type" value="Genomic_DNA"/>
</dbReference>
<evidence type="ECO:0000313" key="7">
    <source>
        <dbReference type="EMBL" id="GMG19932.1"/>
    </source>
</evidence>
<dbReference type="GO" id="GO:0005783">
    <property type="term" value="C:endoplasmic reticulum"/>
    <property type="evidence" value="ECO:0007669"/>
    <property type="project" value="TreeGrafter"/>
</dbReference>
<reference evidence="7" key="1">
    <citation type="submission" date="2023-04" db="EMBL/GenBank/DDBJ databases">
        <title>Ambrosiozyma monospora NBRC 1965.</title>
        <authorList>
            <person name="Ichikawa N."/>
            <person name="Sato H."/>
            <person name="Tonouchi N."/>
        </authorList>
    </citation>
    <scope>NUCLEOTIDE SEQUENCE</scope>
    <source>
        <strain evidence="7">NBRC 1965</strain>
    </source>
</reference>
<evidence type="ECO:0000313" key="8">
    <source>
        <dbReference type="Proteomes" id="UP001165063"/>
    </source>
</evidence>
<dbReference type="Proteomes" id="UP001165063">
    <property type="component" value="Unassembled WGS sequence"/>
</dbReference>
<dbReference type="Pfam" id="PF00501">
    <property type="entry name" value="AMP-binding"/>
    <property type="match status" value="1"/>
</dbReference>
<keyword evidence="2" id="KW-0436">Ligase</keyword>
<evidence type="ECO:0000256" key="2">
    <source>
        <dbReference type="ARBA" id="ARBA00022598"/>
    </source>
</evidence>
<dbReference type="InterPro" id="IPR020845">
    <property type="entry name" value="AMP-binding_CS"/>
</dbReference>
<comment type="caution">
    <text evidence="7">The sequence shown here is derived from an EMBL/GenBank/DDBJ whole genome shotgun (WGS) entry which is preliminary data.</text>
</comment>
<dbReference type="PANTHER" id="PTHR43272">
    <property type="entry name" value="LONG-CHAIN-FATTY-ACID--COA LIGASE"/>
    <property type="match status" value="1"/>
</dbReference>
<dbReference type="PROSITE" id="PS00455">
    <property type="entry name" value="AMP_BINDING"/>
    <property type="match status" value="1"/>
</dbReference>
<dbReference type="GO" id="GO:0005811">
    <property type="term" value="C:lipid droplet"/>
    <property type="evidence" value="ECO:0007669"/>
    <property type="project" value="TreeGrafter"/>
</dbReference>
<proteinExistence type="inferred from homology"/>
<evidence type="ECO:0000256" key="5">
    <source>
        <dbReference type="ARBA" id="ARBA00036813"/>
    </source>
</evidence>
<dbReference type="GO" id="GO:0004467">
    <property type="term" value="F:long-chain fatty acid-CoA ligase activity"/>
    <property type="evidence" value="ECO:0007669"/>
    <property type="project" value="UniProtKB-EC"/>
</dbReference>
<evidence type="ECO:0000259" key="6">
    <source>
        <dbReference type="Pfam" id="PF00501"/>
    </source>
</evidence>
<dbReference type="InterPro" id="IPR000873">
    <property type="entry name" value="AMP-dep_synth/lig_dom"/>
</dbReference>
<keyword evidence="8" id="KW-1185">Reference proteome</keyword>
<keyword evidence="4" id="KW-0067">ATP-binding</keyword>
<name>A0A9W6YS54_AMBMO</name>
<sequence length="704" mass="78185">MVFQINVPVAEAVNSSETVTRSYYKNPKGEFLEQPVGMKCSTVFEFLNECVELNGKDSLCQGWRELIDVHFEKKKIKKSISGQIEEVEKEWIYYELSDYKYCTFGDLQADALNYGRGLCSIGIAPNQKERFHIFGSTSPRWLRTFFACQAHSIPVVTAYDNLGIDGITHSIVQTGSVGIFTDTNLLGKLPTPLKSATTIRFVIYSEKIDPNDKRGGGRLAKDALKAIQQIKEARPDIKLYSYEEVIKLGKESKDVEPNPPKPDDLALIMYTSGSTGTPKGVEITHRNIVAGVAGPSLVFDDYGIMKSDRLIFYLPLAHIFEIIVEMMCMYWGAIGGYASVKTLADGSCRNCLGDLKTFKPTIMVGVTTMFENLKKGILSQLSKMPSFSQKAFWSAYHVKTTLSKYHVPLIPSVIESLVFNKIKQATGGNLRIMMNGGSALSIETQVFLTEVLGAKLLLSMGTTESCGNGFVQDPSHFKYGTLGSVVGGLRMKLIDVPEFGYYAKNNQGEILIQTAALTPRYYKNEEETQSAIDSDRWLHTGDVGEWQADGGVRIIDRIKNLVKTQNGEFIALEKLESIYKSNSVVSNLCCYADTYQSRPIAIVSPDQGIIKKMAVDLGIVSNIDEIQMADLLEKKELCDAITKTVVATGKSHGLRSFELIAGVVLVDDEWTPESGFVTTAHKLRRKVIVDSVKSRIDELYKRCQ</sequence>
<evidence type="ECO:0000256" key="1">
    <source>
        <dbReference type="ARBA" id="ARBA00006432"/>
    </source>
</evidence>
<evidence type="ECO:0000256" key="4">
    <source>
        <dbReference type="ARBA" id="ARBA00022840"/>
    </source>
</evidence>
<dbReference type="InterPro" id="IPR042099">
    <property type="entry name" value="ANL_N_sf"/>
</dbReference>
<dbReference type="Gene3D" id="3.40.50.12780">
    <property type="entry name" value="N-terminal domain of ligase-like"/>
    <property type="match status" value="1"/>
</dbReference>
<dbReference type="SUPFAM" id="SSF56801">
    <property type="entry name" value="Acetyl-CoA synthetase-like"/>
    <property type="match status" value="1"/>
</dbReference>
<protein>
    <submittedName>
        <fullName evidence="7">Unnamed protein product</fullName>
    </submittedName>
</protein>
<organism evidence="7 8">
    <name type="scientific">Ambrosiozyma monospora</name>
    <name type="common">Yeast</name>
    <name type="synonym">Endomycopsis monosporus</name>
    <dbReference type="NCBI Taxonomy" id="43982"/>
    <lineage>
        <taxon>Eukaryota</taxon>
        <taxon>Fungi</taxon>
        <taxon>Dikarya</taxon>
        <taxon>Ascomycota</taxon>
        <taxon>Saccharomycotina</taxon>
        <taxon>Pichiomycetes</taxon>
        <taxon>Pichiales</taxon>
        <taxon>Pichiaceae</taxon>
        <taxon>Ambrosiozyma</taxon>
    </lineage>
</organism>
<dbReference type="GO" id="GO:0035336">
    <property type="term" value="P:long-chain fatty-acyl-CoA metabolic process"/>
    <property type="evidence" value="ECO:0007669"/>
    <property type="project" value="TreeGrafter"/>
</dbReference>
<dbReference type="GO" id="GO:0005886">
    <property type="term" value="C:plasma membrane"/>
    <property type="evidence" value="ECO:0007669"/>
    <property type="project" value="TreeGrafter"/>
</dbReference>
<keyword evidence="3" id="KW-0547">Nucleotide-binding</keyword>
<dbReference type="PANTHER" id="PTHR43272:SF83">
    <property type="entry name" value="ACYL-COA SYNTHETASE LONG-CHAIN, ISOFORM J"/>
    <property type="match status" value="1"/>
</dbReference>
<comment type="similarity">
    <text evidence="1">Belongs to the ATP-dependent AMP-binding enzyme family.</text>
</comment>